<gene>
    <name evidence="7" type="primary">aip1</name>
    <name evidence="6" type="ORF">SJAG_03380</name>
</gene>
<dbReference type="InterPro" id="IPR020472">
    <property type="entry name" value="WD40_PAC1"/>
</dbReference>
<dbReference type="GeneID" id="7050108"/>
<evidence type="ECO:0000256" key="4">
    <source>
        <dbReference type="PROSITE-ProRule" id="PRU00221"/>
    </source>
</evidence>
<dbReference type="RefSeq" id="XP_002174531.1">
    <property type="nucleotide sequence ID" value="XM_002174495.2"/>
</dbReference>
<dbReference type="SUPFAM" id="SSF50978">
    <property type="entry name" value="WD40 repeat-like"/>
    <property type="match status" value="2"/>
</dbReference>
<feature type="domain" description="Anaphase-promoting complex subunit 4-like WD40" evidence="5">
    <location>
        <begin position="455"/>
        <end position="518"/>
    </location>
</feature>
<evidence type="ECO:0000256" key="1">
    <source>
        <dbReference type="ARBA" id="ARBA00022574"/>
    </source>
</evidence>
<dbReference type="InterPro" id="IPR036322">
    <property type="entry name" value="WD40_repeat_dom_sf"/>
</dbReference>
<keyword evidence="1 4" id="KW-0853">WD repeat</keyword>
<feature type="repeat" description="WD" evidence="4">
    <location>
        <begin position="520"/>
        <end position="554"/>
    </location>
</feature>
<dbReference type="PROSITE" id="PS00678">
    <property type="entry name" value="WD_REPEATS_1"/>
    <property type="match status" value="2"/>
</dbReference>
<organism evidence="6 8">
    <name type="scientific">Schizosaccharomyces japonicus (strain yFS275 / FY16936)</name>
    <name type="common">Fission yeast</name>
    <dbReference type="NCBI Taxonomy" id="402676"/>
    <lineage>
        <taxon>Eukaryota</taxon>
        <taxon>Fungi</taxon>
        <taxon>Dikarya</taxon>
        <taxon>Ascomycota</taxon>
        <taxon>Taphrinomycotina</taxon>
        <taxon>Schizosaccharomycetes</taxon>
        <taxon>Schizosaccharomycetales</taxon>
        <taxon>Schizosaccharomycetaceae</taxon>
        <taxon>Schizosaccharomyces</taxon>
    </lineage>
</organism>
<proteinExistence type="inferred from homology"/>
<dbReference type="InterPro" id="IPR019775">
    <property type="entry name" value="WD40_repeat_CS"/>
</dbReference>
<evidence type="ECO:0000313" key="7">
    <source>
        <dbReference type="JaponicusDB" id="SJAG_03380"/>
    </source>
</evidence>
<dbReference type="InterPro" id="IPR015943">
    <property type="entry name" value="WD40/YVTN_repeat-like_dom_sf"/>
</dbReference>
<sequence length="597" mass="65848">MSYSHVTTWAPAPRTVRGGTSRITYHPKENKIAYANNRSIILRDVAHPDQCFQYVGHTAATTVARFSPSGFYVASGDAHGNVRIWDCVGEEHILKSSFEVLSGPIHDVDWDGESQRLIAVGEGKERFGHAFSADTGNTIGEIFGHSSVINAVTMKQNRPLRAVTASDDQSVNFFFGVPYKFNRSLRTHTKFVFDVRYSPNDDYFASVGADGKLFLYDGKTGDVSKEINAHKGSIFAVSWSPDSTQIVTASADHTVKLWDFASGELVREWIFSETASLDKQQVGIVWANDTIISVSMDGTLTYLKPDSNDPIRSIIGHQRSITASAFSADKSQLFTASYDGKILSWDIEKQLAQELDGSSHTNQVMQMINVGNNVVSIGMDDTLRAIDANTRTFIGDVYATGFQPVGLCEVNKAIVLVTVADIQILRNFKRLATAKTVYQPSAIAAHPTKHEFSIGGSDSVVYVHSLENDEICETTKCKESQHPITCLSYSPDGKYLACGDSSGKVVLYDANTYELITSRWAFHTGRIASMAWHPDCKHLATASLDTNVHIYSVERPMKYIGLKNIHALGASQVQWLSKTELFTMGSDATVQKWDITF</sequence>
<dbReference type="OMA" id="FYQGPPF"/>
<dbReference type="EMBL" id="KE651167">
    <property type="protein sequence ID" value="EEB08238.1"/>
    <property type="molecule type" value="Genomic_DNA"/>
</dbReference>
<dbReference type="GO" id="GO:0051014">
    <property type="term" value="P:actin filament severing"/>
    <property type="evidence" value="ECO:0007669"/>
    <property type="project" value="EnsemblFungi"/>
</dbReference>
<comment type="similarity">
    <text evidence="3">Belongs to the WD repeat AIP1 family.</text>
</comment>
<evidence type="ECO:0000313" key="6">
    <source>
        <dbReference type="EMBL" id="EEB08238.1"/>
    </source>
</evidence>
<dbReference type="JaponicusDB" id="SJAG_03380">
    <property type="gene designation" value="aip1"/>
</dbReference>
<evidence type="ECO:0000259" key="5">
    <source>
        <dbReference type="Pfam" id="PF12894"/>
    </source>
</evidence>
<evidence type="ECO:0000313" key="8">
    <source>
        <dbReference type="Proteomes" id="UP000001744"/>
    </source>
</evidence>
<feature type="repeat" description="WD" evidence="4">
    <location>
        <begin position="185"/>
        <end position="226"/>
    </location>
</feature>
<dbReference type="PRINTS" id="PR00320">
    <property type="entry name" value="GPROTEINBRPT"/>
</dbReference>
<dbReference type="VEuPathDB" id="FungiDB:SJAG_03380"/>
<dbReference type="GO" id="GO:0030042">
    <property type="term" value="P:actin filament depolymerization"/>
    <property type="evidence" value="ECO:0000318"/>
    <property type="project" value="GO_Central"/>
</dbReference>
<keyword evidence="8" id="KW-1185">Reference proteome</keyword>
<dbReference type="FunFam" id="2.130.10.10:FF:000102">
    <property type="entry name" value="Actin-interacting protein 1"/>
    <property type="match status" value="1"/>
</dbReference>
<dbReference type="eggNOG" id="KOG0318">
    <property type="taxonomic scope" value="Eukaryota"/>
</dbReference>
<dbReference type="Pfam" id="PF12894">
    <property type="entry name" value="ANAPC4_WD40"/>
    <property type="match status" value="1"/>
</dbReference>
<dbReference type="PROSITE" id="PS50294">
    <property type="entry name" value="WD_REPEATS_REGION"/>
    <property type="match status" value="4"/>
</dbReference>
<evidence type="ECO:0000256" key="2">
    <source>
        <dbReference type="ARBA" id="ARBA00022737"/>
    </source>
</evidence>
<accession>B6K431</accession>
<name>B6K431_SCHJY</name>
<dbReference type="HOGENOM" id="CLU_015246_1_0_1"/>
<dbReference type="GO" id="GO:0051015">
    <property type="term" value="F:actin filament binding"/>
    <property type="evidence" value="ECO:0000318"/>
    <property type="project" value="GO_Central"/>
</dbReference>
<feature type="repeat" description="WD" evidence="4">
    <location>
        <begin position="227"/>
        <end position="268"/>
    </location>
</feature>
<evidence type="ECO:0000256" key="3">
    <source>
        <dbReference type="ARBA" id="ARBA00038366"/>
    </source>
</evidence>
<feature type="repeat" description="WD" evidence="4">
    <location>
        <begin position="314"/>
        <end position="348"/>
    </location>
</feature>
<dbReference type="FunFam" id="2.130.10.10:FF:000167">
    <property type="entry name" value="Actin-interacting protein 1"/>
    <property type="match status" value="1"/>
</dbReference>
<dbReference type="GO" id="GO:0030864">
    <property type="term" value="C:cortical actin cytoskeleton"/>
    <property type="evidence" value="ECO:0000318"/>
    <property type="project" value="GO_Central"/>
</dbReference>
<dbReference type="PROSITE" id="PS50082">
    <property type="entry name" value="WD_REPEATS_2"/>
    <property type="match status" value="5"/>
</dbReference>
<dbReference type="Gene3D" id="2.130.10.10">
    <property type="entry name" value="YVTN repeat-like/Quinoprotein amine dehydrogenase"/>
    <property type="match status" value="2"/>
</dbReference>
<reference evidence="6 8" key="1">
    <citation type="journal article" date="2011" name="Science">
        <title>Comparative functional genomics of the fission yeasts.</title>
        <authorList>
            <person name="Rhind N."/>
            <person name="Chen Z."/>
            <person name="Yassour M."/>
            <person name="Thompson D.A."/>
            <person name="Haas B.J."/>
            <person name="Habib N."/>
            <person name="Wapinski I."/>
            <person name="Roy S."/>
            <person name="Lin M.F."/>
            <person name="Heiman D.I."/>
            <person name="Young S.K."/>
            <person name="Furuya K."/>
            <person name="Guo Y."/>
            <person name="Pidoux A."/>
            <person name="Chen H.M."/>
            <person name="Robbertse B."/>
            <person name="Goldberg J.M."/>
            <person name="Aoki K."/>
            <person name="Bayne E.H."/>
            <person name="Berlin A.M."/>
            <person name="Desjardins C.A."/>
            <person name="Dobbs E."/>
            <person name="Dukaj L."/>
            <person name="Fan L."/>
            <person name="FitzGerald M.G."/>
            <person name="French C."/>
            <person name="Gujja S."/>
            <person name="Hansen K."/>
            <person name="Keifenheim D."/>
            <person name="Levin J.Z."/>
            <person name="Mosher R.A."/>
            <person name="Mueller C.A."/>
            <person name="Pfiffner J."/>
            <person name="Priest M."/>
            <person name="Russ C."/>
            <person name="Smialowska A."/>
            <person name="Swoboda P."/>
            <person name="Sykes S.M."/>
            <person name="Vaughn M."/>
            <person name="Vengrova S."/>
            <person name="Yoder R."/>
            <person name="Zeng Q."/>
            <person name="Allshire R."/>
            <person name="Baulcombe D."/>
            <person name="Birren B.W."/>
            <person name="Brown W."/>
            <person name="Ekwall K."/>
            <person name="Kellis M."/>
            <person name="Leatherwood J."/>
            <person name="Levin H."/>
            <person name="Margalit H."/>
            <person name="Martienssen R."/>
            <person name="Nieduszynski C.A."/>
            <person name="Spatafora J.W."/>
            <person name="Friedman N."/>
            <person name="Dalgaard J.Z."/>
            <person name="Baumann P."/>
            <person name="Niki H."/>
            <person name="Regev A."/>
            <person name="Nusbaum C."/>
        </authorList>
    </citation>
    <scope>NUCLEOTIDE SEQUENCE [LARGE SCALE GENOMIC DNA]</scope>
    <source>
        <strain evidence="8">yFS275 / FY16936</strain>
    </source>
</reference>
<dbReference type="Pfam" id="PF00400">
    <property type="entry name" value="WD40"/>
    <property type="match status" value="5"/>
</dbReference>
<feature type="repeat" description="WD" evidence="4">
    <location>
        <begin position="54"/>
        <end position="86"/>
    </location>
</feature>
<keyword evidence="2" id="KW-0677">Repeat</keyword>
<protein>
    <submittedName>
        <fullName evidence="6">Actin cortical patch component Aip1</fullName>
    </submittedName>
</protein>
<dbReference type="STRING" id="402676.B6K431"/>
<dbReference type="CDD" id="cd00200">
    <property type="entry name" value="WD40"/>
    <property type="match status" value="1"/>
</dbReference>
<dbReference type="AlphaFoldDB" id="B6K431"/>
<dbReference type="OrthoDB" id="2306at2759"/>
<dbReference type="SMART" id="SM00320">
    <property type="entry name" value="WD40"/>
    <property type="match status" value="10"/>
</dbReference>
<dbReference type="InterPro" id="IPR001680">
    <property type="entry name" value="WD40_rpt"/>
</dbReference>
<dbReference type="InterPro" id="IPR024977">
    <property type="entry name" value="Apc4-like_WD40_dom"/>
</dbReference>
<dbReference type="PANTHER" id="PTHR19856">
    <property type="entry name" value="WD-REPEATCONTAINING PROTEIN WDR1"/>
    <property type="match status" value="1"/>
</dbReference>
<dbReference type="PANTHER" id="PTHR19856:SF0">
    <property type="entry name" value="WD REPEAT-CONTAINING PROTEIN 1"/>
    <property type="match status" value="1"/>
</dbReference>
<dbReference type="Proteomes" id="UP000001744">
    <property type="component" value="Unassembled WGS sequence"/>
</dbReference>
<dbReference type="GO" id="GO:0003786">
    <property type="term" value="F:actin lateral binding"/>
    <property type="evidence" value="ECO:0007669"/>
    <property type="project" value="EnsemblFungi"/>
</dbReference>